<feature type="compositionally biased region" description="Basic and acidic residues" evidence="4">
    <location>
        <begin position="1005"/>
        <end position="1027"/>
    </location>
</feature>
<accession>A0A4Q2D585</accession>
<dbReference type="CDD" id="cd18793">
    <property type="entry name" value="SF2_C_SNF"/>
    <property type="match status" value="1"/>
</dbReference>
<dbReference type="Gene3D" id="3.40.50.300">
    <property type="entry name" value="P-loop containing nucleotide triphosphate hydrolases"/>
    <property type="match status" value="1"/>
</dbReference>
<dbReference type="Gene3D" id="3.40.50.10810">
    <property type="entry name" value="Tandem AAA-ATPase domain"/>
    <property type="match status" value="1"/>
</dbReference>
<feature type="domain" description="Helicase C-terminal" evidence="6">
    <location>
        <begin position="811"/>
        <end position="977"/>
    </location>
</feature>
<evidence type="ECO:0000313" key="8">
    <source>
        <dbReference type="Proteomes" id="UP000290288"/>
    </source>
</evidence>
<dbReference type="Pfam" id="PF00176">
    <property type="entry name" value="SNF2-rel_dom"/>
    <property type="match status" value="1"/>
</dbReference>
<dbReference type="Proteomes" id="UP000290288">
    <property type="component" value="Unassembled WGS sequence"/>
</dbReference>
<organism evidence="7 8">
    <name type="scientific">Candolleomyces aberdarensis</name>
    <dbReference type="NCBI Taxonomy" id="2316362"/>
    <lineage>
        <taxon>Eukaryota</taxon>
        <taxon>Fungi</taxon>
        <taxon>Dikarya</taxon>
        <taxon>Basidiomycota</taxon>
        <taxon>Agaricomycotina</taxon>
        <taxon>Agaricomycetes</taxon>
        <taxon>Agaricomycetidae</taxon>
        <taxon>Agaricales</taxon>
        <taxon>Agaricineae</taxon>
        <taxon>Psathyrellaceae</taxon>
        <taxon>Candolleomyces</taxon>
    </lineage>
</organism>
<keyword evidence="1" id="KW-0547">Nucleotide-binding</keyword>
<sequence>MPSHTPASALVKLYFVLRGAPWNFTRWQEITNVHHGLDPEKDEHLPPRLTRQEVTSILSYFNQYDALGTEDAKIKFASKAKKKGKDSVPGRGFWTTWVNKRYNTEWKINGRIAKIFSSLGIHPEQITAETGESTPPSSASYLPIALDIIGREIFGPEALDSHQRLLMRLREPALILAQRAWVLETRSLIPRRIKVEKMKEKAETLLSELDKGNVTVQGINQAIRAVANFEKAIAALLTEDHAATLDAFKALLEHFIPENSPKSKSGAKRVPKTSSKRKVTTESLCKLATPEEVSQLLEMYDQFFGPESASNEELDAEEHQFVLFGEPVEGADPGVEIEAKMSASALATNLGFQNGMPFLFNTKRLTSGGTAWSQQFEDACNLKPDALEPFSLQWHQLAGVHAALRKIFSKTANPHQCTGILFADDVGLGKTIQASTIMASLSELSVLKERGLAVPPIARDYPFLKDSSEIPNLPHLVIVPGTLLRQWEHELQCFFKSKSVDILIYGTGLAEHEEFWKPDGVYHSSNHPQSHRIILASQSSLQQDFSHLSTSQRGPRDLPWDHPQPVPAYQERLPNTLFAQKYLSVVFDEAQGVRNPGARHSSALRILEDASVRIVLTATPLQTSTKDISSMGRLTGIPHFFTYQAYCDQVSDNATLRRAKIERDGDPSSFTCDEDPVKIAQIEISKRLQNLFQNRVIRREAGSLDPDGKKLISLPTLKVIHCVLDLTEREKDILENITIEGLHDASDANSRNITSTSFYIDHRMGVTFAREDPSQPIPVFKTLDEWEKQLGTKIHNLVLVTLHFLKRDDMPLIGFANGCIVYPRAPTTPFFTLDIKILVYQEFPSNMGLVRNIYALHGVNTLSINGHDSYDQRAKTVQKFNENPDFRVLILSKVGATGLNLTRASIIIFLDQPWSAQDERQIIGRAWRQRQRRPVLAIHLLAAETADITLFSLAQGKKDMLDAFLTTDTSQALMHVMTGDVLPNEEDEEDRPLLRLKYERKKQRLSKDPKHVESGETTAPKEPEPSKKSRNSKKAKQVESEQMTET</sequence>
<protein>
    <submittedName>
        <fullName evidence="7">Uncharacterized protein</fullName>
    </submittedName>
</protein>
<dbReference type="InterPro" id="IPR014001">
    <property type="entry name" value="Helicase_ATP-bd"/>
</dbReference>
<comment type="caution">
    <text evidence="7">The sequence shown here is derived from an EMBL/GenBank/DDBJ whole genome shotgun (WGS) entry which is preliminary data.</text>
</comment>
<dbReference type="SUPFAM" id="SSF52540">
    <property type="entry name" value="P-loop containing nucleoside triphosphate hydrolases"/>
    <property type="match status" value="2"/>
</dbReference>
<dbReference type="SMART" id="SM00490">
    <property type="entry name" value="HELICc"/>
    <property type="match status" value="1"/>
</dbReference>
<dbReference type="EMBL" id="SDEE01000950">
    <property type="protein sequence ID" value="RXW13325.1"/>
    <property type="molecule type" value="Genomic_DNA"/>
</dbReference>
<dbReference type="PANTHER" id="PTHR45626">
    <property type="entry name" value="TRANSCRIPTION TERMINATION FACTOR 2-RELATED"/>
    <property type="match status" value="1"/>
</dbReference>
<dbReference type="AlphaFoldDB" id="A0A4Q2D585"/>
<dbReference type="STRING" id="2316362.A0A4Q2D585"/>
<dbReference type="InterPro" id="IPR001650">
    <property type="entry name" value="Helicase_C-like"/>
</dbReference>
<keyword evidence="2" id="KW-0378">Hydrolase</keyword>
<dbReference type="GO" id="GO:0005524">
    <property type="term" value="F:ATP binding"/>
    <property type="evidence" value="ECO:0007669"/>
    <property type="project" value="UniProtKB-KW"/>
</dbReference>
<name>A0A4Q2D585_9AGAR</name>
<dbReference type="InterPro" id="IPR000330">
    <property type="entry name" value="SNF2_N"/>
</dbReference>
<feature type="region of interest" description="Disordered" evidence="4">
    <location>
        <begin position="983"/>
        <end position="1046"/>
    </location>
</feature>
<dbReference type="PROSITE" id="PS51192">
    <property type="entry name" value="HELICASE_ATP_BIND_1"/>
    <property type="match status" value="1"/>
</dbReference>
<evidence type="ECO:0000256" key="1">
    <source>
        <dbReference type="ARBA" id="ARBA00022741"/>
    </source>
</evidence>
<dbReference type="Pfam" id="PF00271">
    <property type="entry name" value="Helicase_C"/>
    <property type="match status" value="1"/>
</dbReference>
<reference evidence="7 8" key="1">
    <citation type="submission" date="2019-01" db="EMBL/GenBank/DDBJ databases">
        <title>Draft genome sequence of Psathyrella aberdarensis IHI B618.</title>
        <authorList>
            <person name="Buettner E."/>
            <person name="Kellner H."/>
        </authorList>
    </citation>
    <scope>NUCLEOTIDE SEQUENCE [LARGE SCALE GENOMIC DNA]</scope>
    <source>
        <strain evidence="7 8">IHI B618</strain>
    </source>
</reference>
<keyword evidence="8" id="KW-1185">Reference proteome</keyword>
<dbReference type="GO" id="GO:0005634">
    <property type="term" value="C:nucleus"/>
    <property type="evidence" value="ECO:0007669"/>
    <property type="project" value="TreeGrafter"/>
</dbReference>
<dbReference type="GO" id="GO:0016787">
    <property type="term" value="F:hydrolase activity"/>
    <property type="evidence" value="ECO:0007669"/>
    <property type="project" value="UniProtKB-KW"/>
</dbReference>
<dbReference type="InterPro" id="IPR027417">
    <property type="entry name" value="P-loop_NTPase"/>
</dbReference>
<gene>
    <name evidence="7" type="ORF">EST38_g12529</name>
</gene>
<keyword evidence="3" id="KW-0067">ATP-binding</keyword>
<feature type="domain" description="Helicase ATP-binding" evidence="5">
    <location>
        <begin position="411"/>
        <end position="638"/>
    </location>
</feature>
<evidence type="ECO:0000259" key="6">
    <source>
        <dbReference type="PROSITE" id="PS51194"/>
    </source>
</evidence>
<dbReference type="InterPro" id="IPR050628">
    <property type="entry name" value="SNF2_RAD54_helicase_TF"/>
</dbReference>
<dbReference type="PROSITE" id="PS51194">
    <property type="entry name" value="HELICASE_CTER"/>
    <property type="match status" value="1"/>
</dbReference>
<dbReference type="SMART" id="SM00487">
    <property type="entry name" value="DEXDc"/>
    <property type="match status" value="1"/>
</dbReference>
<dbReference type="InterPro" id="IPR038718">
    <property type="entry name" value="SNF2-like_sf"/>
</dbReference>
<feature type="non-terminal residue" evidence="7">
    <location>
        <position position="1046"/>
    </location>
</feature>
<evidence type="ECO:0000256" key="2">
    <source>
        <dbReference type="ARBA" id="ARBA00022801"/>
    </source>
</evidence>
<dbReference type="GO" id="GO:0008094">
    <property type="term" value="F:ATP-dependent activity, acting on DNA"/>
    <property type="evidence" value="ECO:0007669"/>
    <property type="project" value="TreeGrafter"/>
</dbReference>
<evidence type="ECO:0000259" key="5">
    <source>
        <dbReference type="PROSITE" id="PS51192"/>
    </source>
</evidence>
<dbReference type="GO" id="GO:0006281">
    <property type="term" value="P:DNA repair"/>
    <property type="evidence" value="ECO:0007669"/>
    <property type="project" value="TreeGrafter"/>
</dbReference>
<evidence type="ECO:0000313" key="7">
    <source>
        <dbReference type="EMBL" id="RXW13325.1"/>
    </source>
</evidence>
<evidence type="ECO:0000256" key="4">
    <source>
        <dbReference type="SAM" id="MobiDB-lite"/>
    </source>
</evidence>
<evidence type="ECO:0000256" key="3">
    <source>
        <dbReference type="ARBA" id="ARBA00022840"/>
    </source>
</evidence>
<dbReference type="InterPro" id="IPR049730">
    <property type="entry name" value="SNF2/RAD54-like_C"/>
</dbReference>
<dbReference type="OrthoDB" id="3270319at2759"/>
<proteinExistence type="predicted"/>